<evidence type="ECO:0000313" key="4">
    <source>
        <dbReference type="Proteomes" id="UP000076532"/>
    </source>
</evidence>
<evidence type="ECO:0000256" key="1">
    <source>
        <dbReference type="ARBA" id="ARBA00022737"/>
    </source>
</evidence>
<dbReference type="AlphaFoldDB" id="A0A166EX00"/>
<keyword evidence="1" id="KW-0677">Repeat</keyword>
<accession>A0A166EX00</accession>
<protein>
    <recommendedName>
        <fullName evidence="2">Phosphatase 2A Regulatory Subunit A helical domain-containing protein</fullName>
    </recommendedName>
</protein>
<sequence>MIQALSDVEETVVSKVLAVLTSLCELGLFQKMRIWELMSATLEFLYHLDISFASRDGTSRTDATLIAHLGIAFRRDNGAGGVSGPHILHLLFGRRQDRQSMGYCAAGAGSQGFPIERSHTSSPSPSGQDTTLSTSSLTILAIIVGTELGGHQSGRRTEASEFASEGDLQSPAFWKGFMINGSED</sequence>
<dbReference type="Pfam" id="PF22956">
    <property type="entry name" value="VPS15-like_hel"/>
    <property type="match status" value="1"/>
</dbReference>
<dbReference type="STRING" id="436010.A0A166EX00"/>
<dbReference type="EMBL" id="KV417596">
    <property type="protein sequence ID" value="KZP16200.1"/>
    <property type="molecule type" value="Genomic_DNA"/>
</dbReference>
<reference evidence="3 4" key="1">
    <citation type="journal article" date="2016" name="Mol. Biol. Evol.">
        <title>Comparative Genomics of Early-Diverging Mushroom-Forming Fungi Provides Insights into the Origins of Lignocellulose Decay Capabilities.</title>
        <authorList>
            <person name="Nagy L.G."/>
            <person name="Riley R."/>
            <person name="Tritt A."/>
            <person name="Adam C."/>
            <person name="Daum C."/>
            <person name="Floudas D."/>
            <person name="Sun H."/>
            <person name="Yadav J.S."/>
            <person name="Pangilinan J."/>
            <person name="Larsson K.H."/>
            <person name="Matsuura K."/>
            <person name="Barry K."/>
            <person name="Labutti K."/>
            <person name="Kuo R."/>
            <person name="Ohm R.A."/>
            <person name="Bhattacharya S.S."/>
            <person name="Shirouzu T."/>
            <person name="Yoshinaga Y."/>
            <person name="Martin F.M."/>
            <person name="Grigoriev I.V."/>
            <person name="Hibbett D.S."/>
        </authorList>
    </citation>
    <scope>NUCLEOTIDE SEQUENCE [LARGE SCALE GENOMIC DNA]</scope>
    <source>
        <strain evidence="3 4">CBS 109695</strain>
    </source>
</reference>
<dbReference type="InterPro" id="IPR055231">
    <property type="entry name" value="2AA_helical"/>
</dbReference>
<dbReference type="Proteomes" id="UP000076532">
    <property type="component" value="Unassembled WGS sequence"/>
</dbReference>
<dbReference type="OrthoDB" id="242910at2759"/>
<organism evidence="3 4">
    <name type="scientific">Athelia psychrophila</name>
    <dbReference type="NCBI Taxonomy" id="1759441"/>
    <lineage>
        <taxon>Eukaryota</taxon>
        <taxon>Fungi</taxon>
        <taxon>Dikarya</taxon>
        <taxon>Basidiomycota</taxon>
        <taxon>Agaricomycotina</taxon>
        <taxon>Agaricomycetes</taxon>
        <taxon>Agaricomycetidae</taxon>
        <taxon>Atheliales</taxon>
        <taxon>Atheliaceae</taxon>
        <taxon>Athelia</taxon>
    </lineage>
</organism>
<name>A0A166EX00_9AGAM</name>
<evidence type="ECO:0000259" key="2">
    <source>
        <dbReference type="Pfam" id="PF22956"/>
    </source>
</evidence>
<feature type="domain" description="Phosphatase 2A Regulatory Subunit A helical" evidence="2">
    <location>
        <begin position="1"/>
        <end position="47"/>
    </location>
</feature>
<keyword evidence="4" id="KW-1185">Reference proteome</keyword>
<gene>
    <name evidence="3" type="ORF">FIBSPDRAFT_866233</name>
</gene>
<evidence type="ECO:0000313" key="3">
    <source>
        <dbReference type="EMBL" id="KZP16200.1"/>
    </source>
</evidence>
<proteinExistence type="predicted"/>